<comment type="caution">
    <text evidence="1">The sequence shown here is derived from an EMBL/GenBank/DDBJ whole genome shotgun (WGS) entry which is preliminary data.</text>
</comment>
<evidence type="ECO:0000313" key="1">
    <source>
        <dbReference type="EMBL" id="MBO8459987.1"/>
    </source>
</evidence>
<dbReference type="EMBL" id="JADIMG010000066">
    <property type="protein sequence ID" value="MBO8459987.1"/>
    <property type="molecule type" value="Genomic_DNA"/>
</dbReference>
<organism evidence="1 2">
    <name type="scientific">Candidatus Gallipaludibacter merdavium</name>
    <dbReference type="NCBI Taxonomy" id="2840839"/>
    <lineage>
        <taxon>Bacteria</taxon>
        <taxon>Pseudomonadati</taxon>
        <taxon>Bacteroidota</taxon>
        <taxon>Bacteroidia</taxon>
        <taxon>Bacteroidales</taxon>
        <taxon>Candidatus Gallipaludibacter</taxon>
    </lineage>
</organism>
<proteinExistence type="predicted"/>
<reference evidence="1" key="2">
    <citation type="journal article" date="2021" name="PeerJ">
        <title>Extensive microbial diversity within the chicken gut microbiome revealed by metagenomics and culture.</title>
        <authorList>
            <person name="Gilroy R."/>
            <person name="Ravi A."/>
            <person name="Getino M."/>
            <person name="Pursley I."/>
            <person name="Horton D.L."/>
            <person name="Alikhan N.F."/>
            <person name="Baker D."/>
            <person name="Gharbi K."/>
            <person name="Hall N."/>
            <person name="Watson M."/>
            <person name="Adriaenssens E.M."/>
            <person name="Foster-Nyarko E."/>
            <person name="Jarju S."/>
            <person name="Secka A."/>
            <person name="Antonio M."/>
            <person name="Oren A."/>
            <person name="Chaudhuri R.R."/>
            <person name="La Ragione R."/>
            <person name="Hildebrand F."/>
            <person name="Pallen M.J."/>
        </authorList>
    </citation>
    <scope>NUCLEOTIDE SEQUENCE</scope>
    <source>
        <strain evidence="1">G3-3990</strain>
    </source>
</reference>
<name>A0A9D9HU63_9BACT</name>
<evidence type="ECO:0000313" key="2">
    <source>
        <dbReference type="Proteomes" id="UP000823641"/>
    </source>
</evidence>
<protein>
    <submittedName>
        <fullName evidence="1">Uncharacterized protein</fullName>
    </submittedName>
</protein>
<gene>
    <name evidence="1" type="ORF">IAA73_06630</name>
</gene>
<sequence length="67" mass="7508">MILQPKSQKIDYDLFEDDVVGGMSVLSVMNQFLKAKGKVCTAELVYIKHVGKELGMSPDLVEEFCKI</sequence>
<dbReference type="Proteomes" id="UP000823641">
    <property type="component" value="Unassembled WGS sequence"/>
</dbReference>
<accession>A0A9D9HU63</accession>
<dbReference type="AlphaFoldDB" id="A0A9D9HU63"/>
<reference evidence="1" key="1">
    <citation type="submission" date="2020-10" db="EMBL/GenBank/DDBJ databases">
        <authorList>
            <person name="Gilroy R."/>
        </authorList>
    </citation>
    <scope>NUCLEOTIDE SEQUENCE</scope>
    <source>
        <strain evidence="1">G3-3990</strain>
    </source>
</reference>